<organism evidence="3 4">
    <name type="scientific">Streptomyces albiflavescens</name>
    <dbReference type="NCBI Taxonomy" id="1623582"/>
    <lineage>
        <taxon>Bacteria</taxon>
        <taxon>Bacillati</taxon>
        <taxon>Actinomycetota</taxon>
        <taxon>Actinomycetes</taxon>
        <taxon>Kitasatosporales</taxon>
        <taxon>Streptomycetaceae</taxon>
        <taxon>Streptomyces</taxon>
    </lineage>
</organism>
<protein>
    <recommendedName>
        <fullName evidence="2">SnoaL-like domain-containing protein</fullName>
    </recommendedName>
</protein>
<dbReference type="InterPro" id="IPR037401">
    <property type="entry name" value="SnoaL-like"/>
</dbReference>
<name>A0A917XX22_9ACTN</name>
<dbReference type="EMBL" id="BMMM01000002">
    <property type="protein sequence ID" value="GGN56963.1"/>
    <property type="molecule type" value="Genomic_DNA"/>
</dbReference>
<keyword evidence="4" id="KW-1185">Reference proteome</keyword>
<accession>A0A917XX22</accession>
<dbReference type="InterPro" id="IPR032710">
    <property type="entry name" value="NTF2-like_dom_sf"/>
</dbReference>
<reference evidence="3 4" key="1">
    <citation type="journal article" date="2014" name="Int. J. Syst. Evol. Microbiol.">
        <title>Complete genome sequence of Corynebacterium casei LMG S-19264T (=DSM 44701T), isolated from a smear-ripened cheese.</title>
        <authorList>
            <consortium name="US DOE Joint Genome Institute (JGI-PGF)"/>
            <person name="Walter F."/>
            <person name="Albersmeier A."/>
            <person name="Kalinowski J."/>
            <person name="Ruckert C."/>
        </authorList>
    </citation>
    <scope>NUCLEOTIDE SEQUENCE [LARGE SCALE GENOMIC DNA]</scope>
    <source>
        <strain evidence="3 4">CGMCC 4.7111</strain>
    </source>
</reference>
<dbReference type="Pfam" id="PF12680">
    <property type="entry name" value="SnoaL_2"/>
    <property type="match status" value="1"/>
</dbReference>
<comment type="caution">
    <text evidence="3">The sequence shown here is derived from an EMBL/GenBank/DDBJ whole genome shotgun (WGS) entry which is preliminary data.</text>
</comment>
<feature type="compositionally biased region" description="Low complexity" evidence="1">
    <location>
        <begin position="1"/>
        <end position="23"/>
    </location>
</feature>
<dbReference type="Gene3D" id="3.10.450.50">
    <property type="match status" value="1"/>
</dbReference>
<dbReference type="SUPFAM" id="SSF54427">
    <property type="entry name" value="NTF2-like"/>
    <property type="match status" value="1"/>
</dbReference>
<sequence length="170" mass="18314">MPATTSTDNTTTDNATTDITRPGNPTPGNPTPGNPTPGTALTPATGIALFERWTALWNGDLTEPERFLAPNFRIRFGNDPDKADTDTLHGPQAIVDYVAAFRASLPGHRYAVEGTPLVDAGQGSVASRWYVTRRDESGITMAKSGIDLFQVEEGRIVTVWSVTGLRRFAP</sequence>
<feature type="compositionally biased region" description="Pro residues" evidence="1">
    <location>
        <begin position="24"/>
        <end position="35"/>
    </location>
</feature>
<evidence type="ECO:0000259" key="2">
    <source>
        <dbReference type="Pfam" id="PF12680"/>
    </source>
</evidence>
<evidence type="ECO:0000313" key="4">
    <source>
        <dbReference type="Proteomes" id="UP000600365"/>
    </source>
</evidence>
<dbReference type="Proteomes" id="UP000600365">
    <property type="component" value="Unassembled WGS sequence"/>
</dbReference>
<feature type="region of interest" description="Disordered" evidence="1">
    <location>
        <begin position="1"/>
        <end position="42"/>
    </location>
</feature>
<feature type="domain" description="SnoaL-like" evidence="2">
    <location>
        <begin position="54"/>
        <end position="157"/>
    </location>
</feature>
<dbReference type="RefSeq" id="WP_189185371.1">
    <property type="nucleotide sequence ID" value="NZ_BMMM01000002.1"/>
</dbReference>
<evidence type="ECO:0000256" key="1">
    <source>
        <dbReference type="SAM" id="MobiDB-lite"/>
    </source>
</evidence>
<gene>
    <name evidence="3" type="ORF">GCM10011579_018740</name>
</gene>
<dbReference type="AlphaFoldDB" id="A0A917XX22"/>
<proteinExistence type="predicted"/>
<evidence type="ECO:0000313" key="3">
    <source>
        <dbReference type="EMBL" id="GGN56963.1"/>
    </source>
</evidence>